<gene>
    <name evidence="1" type="ORF">CA163_31570</name>
</gene>
<accession>A0A227J189</accession>
<sequence length="97" mass="10512">DQAESALQTAQANFNKAQAAVSEAETTFGYSIITAPFDGLITQKPINKGDTATPGALLLSMYNPNSLEIEVNFAESVMPYVTYDKEVDVVFPSYNLN</sequence>
<dbReference type="Gene3D" id="1.10.287.470">
    <property type="entry name" value="Helix hairpin bin"/>
    <property type="match status" value="1"/>
</dbReference>
<dbReference type="SUPFAM" id="SSF111369">
    <property type="entry name" value="HlyD-like secretion proteins"/>
    <property type="match status" value="1"/>
</dbReference>
<protein>
    <submittedName>
        <fullName evidence="1">Efflux transporter periplasmic adaptor subunit</fullName>
    </submittedName>
</protein>
<dbReference type="GO" id="GO:1990281">
    <property type="term" value="C:efflux pump complex"/>
    <property type="evidence" value="ECO:0007669"/>
    <property type="project" value="TreeGrafter"/>
</dbReference>
<dbReference type="PANTHER" id="PTHR30469">
    <property type="entry name" value="MULTIDRUG RESISTANCE PROTEIN MDTA"/>
    <property type="match status" value="1"/>
</dbReference>
<evidence type="ECO:0000313" key="2">
    <source>
        <dbReference type="Proteomes" id="UP000214596"/>
    </source>
</evidence>
<organism evidence="1 2">
    <name type="scientific">Vibrio parahaemolyticus</name>
    <dbReference type="NCBI Taxonomy" id="670"/>
    <lineage>
        <taxon>Bacteria</taxon>
        <taxon>Pseudomonadati</taxon>
        <taxon>Pseudomonadota</taxon>
        <taxon>Gammaproteobacteria</taxon>
        <taxon>Vibrionales</taxon>
        <taxon>Vibrionaceae</taxon>
        <taxon>Vibrio</taxon>
    </lineage>
</organism>
<dbReference type="GO" id="GO:0015562">
    <property type="term" value="F:efflux transmembrane transporter activity"/>
    <property type="evidence" value="ECO:0007669"/>
    <property type="project" value="TreeGrafter"/>
</dbReference>
<feature type="non-terminal residue" evidence="1">
    <location>
        <position position="97"/>
    </location>
</feature>
<dbReference type="Proteomes" id="UP000214596">
    <property type="component" value="Unassembled WGS sequence"/>
</dbReference>
<comment type="caution">
    <text evidence="1">The sequence shown here is derived from an EMBL/GenBank/DDBJ whole genome shotgun (WGS) entry which is preliminary data.</text>
</comment>
<dbReference type="EMBL" id="NIXT01003871">
    <property type="protein sequence ID" value="OXE28881.1"/>
    <property type="molecule type" value="Genomic_DNA"/>
</dbReference>
<name>A0A227J189_VIBPH</name>
<evidence type="ECO:0000313" key="1">
    <source>
        <dbReference type="EMBL" id="OXE28881.1"/>
    </source>
</evidence>
<feature type="non-terminal residue" evidence="1">
    <location>
        <position position="1"/>
    </location>
</feature>
<dbReference type="PANTHER" id="PTHR30469:SF15">
    <property type="entry name" value="HLYD FAMILY OF SECRETION PROTEINS"/>
    <property type="match status" value="1"/>
</dbReference>
<proteinExistence type="predicted"/>
<dbReference type="Gene3D" id="2.40.50.100">
    <property type="match status" value="1"/>
</dbReference>
<dbReference type="Gene3D" id="2.40.30.170">
    <property type="match status" value="1"/>
</dbReference>
<reference evidence="1 2" key="1">
    <citation type="journal article" date="2017" name="Appl. Environ. Microbiol.">
        <title>Parallel evolution of two clades of a major Atlantic endemic Vibrio parahaemolyticus pathogen lineage by independent acquisition of related pathogenicity islands.</title>
        <authorList>
            <person name="Xu F."/>
            <person name="Gonzalez-Escalona N."/>
            <person name="Drees K.P."/>
            <person name="Sebra R.P."/>
            <person name="Cooper V.S."/>
            <person name="Jones S.H."/>
            <person name="Whistler C.A."/>
        </authorList>
    </citation>
    <scope>NUCLEOTIDE SEQUENCE [LARGE SCALE GENOMIC DNA]</scope>
    <source>
        <strain evidence="1 2">MAVP-3</strain>
    </source>
</reference>
<dbReference type="AlphaFoldDB" id="A0A227J189"/>